<evidence type="ECO:0000313" key="3">
    <source>
        <dbReference type="Proteomes" id="UP001597425"/>
    </source>
</evidence>
<proteinExistence type="predicted"/>
<keyword evidence="1" id="KW-0472">Membrane</keyword>
<dbReference type="EMBL" id="JBHUJD010000012">
    <property type="protein sequence ID" value="MFD2310875.1"/>
    <property type="molecule type" value="Genomic_DNA"/>
</dbReference>
<feature type="transmembrane region" description="Helical" evidence="1">
    <location>
        <begin position="49"/>
        <end position="69"/>
    </location>
</feature>
<feature type="transmembrane region" description="Helical" evidence="1">
    <location>
        <begin position="21"/>
        <end position="37"/>
    </location>
</feature>
<keyword evidence="1" id="KW-1133">Transmembrane helix</keyword>
<reference evidence="3" key="1">
    <citation type="journal article" date="2019" name="Int. J. Syst. Evol. Microbiol.">
        <title>The Global Catalogue of Microorganisms (GCM) 10K type strain sequencing project: providing services to taxonomists for standard genome sequencing and annotation.</title>
        <authorList>
            <consortium name="The Broad Institute Genomics Platform"/>
            <consortium name="The Broad Institute Genome Sequencing Center for Infectious Disease"/>
            <person name="Wu L."/>
            <person name="Ma J."/>
        </authorList>
    </citation>
    <scope>NUCLEOTIDE SEQUENCE [LARGE SCALE GENOMIC DNA]</scope>
    <source>
        <strain evidence="3">KCTC 12848</strain>
    </source>
</reference>
<name>A0ABW5EE64_9GAMM</name>
<evidence type="ECO:0000256" key="1">
    <source>
        <dbReference type="SAM" id="Phobius"/>
    </source>
</evidence>
<organism evidence="2 3">
    <name type="scientific">Microbulbifer halophilus</name>
    <dbReference type="NCBI Taxonomy" id="453963"/>
    <lineage>
        <taxon>Bacteria</taxon>
        <taxon>Pseudomonadati</taxon>
        <taxon>Pseudomonadota</taxon>
        <taxon>Gammaproteobacteria</taxon>
        <taxon>Cellvibrionales</taxon>
        <taxon>Microbulbiferaceae</taxon>
        <taxon>Microbulbifer</taxon>
    </lineage>
</organism>
<protein>
    <submittedName>
        <fullName evidence="2">Uncharacterized protein</fullName>
    </submittedName>
</protein>
<sequence length="103" mass="12186">MSGEKQYFFDKPDNIRLLLRIFYAICALLVALDFVVHRHTEFRWEGLPAFYPIYGFVGCVMLVFVARWMRSFLMRPEDYYDRVELKDREDRKGGEAQGGHGDV</sequence>
<dbReference type="Proteomes" id="UP001597425">
    <property type="component" value="Unassembled WGS sequence"/>
</dbReference>
<comment type="caution">
    <text evidence="2">The sequence shown here is derived from an EMBL/GenBank/DDBJ whole genome shotgun (WGS) entry which is preliminary data.</text>
</comment>
<gene>
    <name evidence="2" type="ORF">ACFSKX_10650</name>
</gene>
<keyword evidence="1" id="KW-0812">Transmembrane</keyword>
<evidence type="ECO:0000313" key="2">
    <source>
        <dbReference type="EMBL" id="MFD2310875.1"/>
    </source>
</evidence>
<accession>A0ABW5EE64</accession>
<dbReference type="RefSeq" id="WP_265720926.1">
    <property type="nucleotide sequence ID" value="NZ_JAPIVK010000007.1"/>
</dbReference>
<keyword evidence="3" id="KW-1185">Reference proteome</keyword>